<evidence type="ECO:0000256" key="6">
    <source>
        <dbReference type="ARBA" id="ARBA00023163"/>
    </source>
</evidence>
<dbReference type="Pfam" id="PF13362">
    <property type="entry name" value="Toprim_3"/>
    <property type="match status" value="1"/>
</dbReference>
<dbReference type="PATRIC" id="fig|178606.4.peg.1035"/>
<dbReference type="OrthoDB" id="34187at2"/>
<dbReference type="GO" id="GO:1990077">
    <property type="term" value="C:primosome complex"/>
    <property type="evidence" value="ECO:0007669"/>
    <property type="project" value="UniProtKB-KW"/>
</dbReference>
<dbReference type="InterPro" id="IPR006171">
    <property type="entry name" value="TOPRIM_dom"/>
</dbReference>
<dbReference type="CDD" id="cd01029">
    <property type="entry name" value="TOPRIM_primases"/>
    <property type="match status" value="1"/>
</dbReference>
<reference evidence="8 9" key="1">
    <citation type="submission" date="2014-06" db="EMBL/GenBank/DDBJ databases">
        <title>Draft genome sequence of iron oxidizing acidophile Leptospirillum ferriphilum DSM14647.</title>
        <authorList>
            <person name="Cardenas J.P."/>
            <person name="Lazcano M."/>
            <person name="Ossandon F.J."/>
            <person name="Corbett M."/>
            <person name="Holmes D.S."/>
            <person name="Watkin E."/>
        </authorList>
    </citation>
    <scope>NUCLEOTIDE SEQUENCE [LARGE SCALE GENOMIC DNA]</scope>
    <source>
        <strain evidence="8 9">DSM 14647</strain>
    </source>
</reference>
<proteinExistence type="predicted"/>
<evidence type="ECO:0000256" key="4">
    <source>
        <dbReference type="ARBA" id="ARBA00022695"/>
    </source>
</evidence>
<keyword evidence="2" id="KW-0639">Primosome</keyword>
<keyword evidence="1" id="KW-0240">DNA-directed RNA polymerase</keyword>
<comment type="caution">
    <text evidence="8">The sequence shown here is derived from an EMBL/GenBank/DDBJ whole genome shotgun (WGS) entry which is preliminary data.</text>
</comment>
<dbReference type="EMBL" id="JPGK01000003">
    <property type="protein sequence ID" value="KGA94456.1"/>
    <property type="molecule type" value="Genomic_DNA"/>
</dbReference>
<evidence type="ECO:0000256" key="1">
    <source>
        <dbReference type="ARBA" id="ARBA00022478"/>
    </source>
</evidence>
<organism evidence="8 9">
    <name type="scientific">Leptospirillum ferriphilum</name>
    <dbReference type="NCBI Taxonomy" id="178606"/>
    <lineage>
        <taxon>Bacteria</taxon>
        <taxon>Pseudomonadati</taxon>
        <taxon>Nitrospirota</taxon>
        <taxon>Nitrospiria</taxon>
        <taxon>Nitrospirales</taxon>
        <taxon>Nitrospiraceae</taxon>
        <taxon>Leptospirillum</taxon>
    </lineage>
</organism>
<dbReference type="SMART" id="SM00493">
    <property type="entry name" value="TOPRIM"/>
    <property type="match status" value="1"/>
</dbReference>
<dbReference type="InterPro" id="IPR034154">
    <property type="entry name" value="TOPRIM_DnaG/twinkle"/>
</dbReference>
<evidence type="ECO:0000256" key="2">
    <source>
        <dbReference type="ARBA" id="ARBA00022515"/>
    </source>
</evidence>
<evidence type="ECO:0000256" key="5">
    <source>
        <dbReference type="ARBA" id="ARBA00022705"/>
    </source>
</evidence>
<dbReference type="AlphaFoldDB" id="A0A094YMJ1"/>
<dbReference type="GO" id="GO:0000428">
    <property type="term" value="C:DNA-directed RNA polymerase complex"/>
    <property type="evidence" value="ECO:0007669"/>
    <property type="project" value="UniProtKB-KW"/>
</dbReference>
<name>A0A094YMJ1_9BACT</name>
<dbReference type="SUPFAM" id="SSF57783">
    <property type="entry name" value="Zinc beta-ribbon"/>
    <property type="match status" value="1"/>
</dbReference>
<evidence type="ECO:0000256" key="3">
    <source>
        <dbReference type="ARBA" id="ARBA00022679"/>
    </source>
</evidence>
<evidence type="ECO:0000313" key="8">
    <source>
        <dbReference type="EMBL" id="KGA94456.1"/>
    </source>
</evidence>
<dbReference type="GO" id="GO:0003677">
    <property type="term" value="F:DNA binding"/>
    <property type="evidence" value="ECO:0007669"/>
    <property type="project" value="InterPro"/>
</dbReference>
<dbReference type="GO" id="GO:0016779">
    <property type="term" value="F:nucleotidyltransferase activity"/>
    <property type="evidence" value="ECO:0007669"/>
    <property type="project" value="UniProtKB-KW"/>
</dbReference>
<keyword evidence="6" id="KW-0804">Transcription</keyword>
<gene>
    <name evidence="8" type="ORF">LptCag_1219</name>
</gene>
<accession>A0A094YMJ1</accession>
<dbReference type="InterPro" id="IPR036977">
    <property type="entry name" value="DNA_primase_Znf_CHC2"/>
</dbReference>
<keyword evidence="3" id="KW-0808">Transferase</keyword>
<keyword evidence="4" id="KW-0548">Nucleotidyltransferase</keyword>
<dbReference type="GO" id="GO:0006269">
    <property type="term" value="P:DNA replication, synthesis of primer"/>
    <property type="evidence" value="ECO:0007669"/>
    <property type="project" value="UniProtKB-KW"/>
</dbReference>
<dbReference type="RefSeq" id="WP_052157795.1">
    <property type="nucleotide sequence ID" value="NZ_JPGK01000003.1"/>
</dbReference>
<dbReference type="Gene3D" id="3.90.580.10">
    <property type="entry name" value="Zinc finger, CHC2-type domain"/>
    <property type="match status" value="1"/>
</dbReference>
<dbReference type="Proteomes" id="UP000029452">
    <property type="component" value="Unassembled WGS sequence"/>
</dbReference>
<evidence type="ECO:0000259" key="7">
    <source>
        <dbReference type="PROSITE" id="PS50880"/>
    </source>
</evidence>
<protein>
    <recommendedName>
        <fullName evidence="7">Toprim domain-containing protein</fullName>
    </recommendedName>
</protein>
<sequence length="261" mass="28507">MLTKKAASADRPHNTTESILTQLQGVRKSGQGWTAKCPAHEDRNASLSVRITESGRLLAHCFAGCSFDEIREALGLIGKRFSPSPRTITEGPTPEQTEAQAKALRIWTASRSADPDHPYLLKKRIRPHHARQFKEILLIPLQDSSGTLWNIQLIDGEGQKKFLLGGKTKGLFSVLGEAKEEGRLYIAEGFATGATVRELTGRPVFVAFSAYNLPVVAKVVRRAFPEAEIILCADADPAGERYSEEAARAVDGLVAYAGRAR</sequence>
<keyword evidence="5" id="KW-0235">DNA replication</keyword>
<dbReference type="GO" id="GO:0008270">
    <property type="term" value="F:zinc ion binding"/>
    <property type="evidence" value="ECO:0007669"/>
    <property type="project" value="InterPro"/>
</dbReference>
<dbReference type="PROSITE" id="PS50880">
    <property type="entry name" value="TOPRIM"/>
    <property type="match status" value="1"/>
</dbReference>
<evidence type="ECO:0000313" key="9">
    <source>
        <dbReference type="Proteomes" id="UP000029452"/>
    </source>
</evidence>
<feature type="domain" description="Toprim" evidence="7">
    <location>
        <begin position="182"/>
        <end position="261"/>
    </location>
</feature>